<dbReference type="PANTHER" id="PTHR21060">
    <property type="entry name" value="ACETATE KINASE"/>
    <property type="match status" value="1"/>
</dbReference>
<dbReference type="InterPro" id="IPR000890">
    <property type="entry name" value="Aliphatic_acid_kin_short-chain"/>
</dbReference>
<comment type="similarity">
    <text evidence="1 6 7">Belongs to the acetokinase family.</text>
</comment>
<dbReference type="SUPFAM" id="SSF53067">
    <property type="entry name" value="Actin-like ATPase domain"/>
    <property type="match status" value="2"/>
</dbReference>
<dbReference type="EMBL" id="BJYK01000009">
    <property type="protein sequence ID" value="GEN80770.1"/>
    <property type="molecule type" value="Genomic_DNA"/>
</dbReference>
<dbReference type="EC" id="2.7.2.1" evidence="6"/>
<feature type="binding site" evidence="6">
    <location>
        <begin position="329"/>
        <end position="333"/>
    </location>
    <ligand>
        <name>ATP</name>
        <dbReference type="ChEBI" id="CHEBI:30616"/>
    </ligand>
</feature>
<keyword evidence="5 6" id="KW-0067">ATP-binding</keyword>
<feature type="binding site" evidence="6">
    <location>
        <position position="9"/>
    </location>
    <ligand>
        <name>Mg(2+)</name>
        <dbReference type="ChEBI" id="CHEBI:18420"/>
    </ligand>
</feature>
<evidence type="ECO:0000256" key="4">
    <source>
        <dbReference type="ARBA" id="ARBA00022777"/>
    </source>
</evidence>
<evidence type="ECO:0000256" key="5">
    <source>
        <dbReference type="ARBA" id="ARBA00022840"/>
    </source>
</evidence>
<dbReference type="PANTHER" id="PTHR21060:SF15">
    <property type="entry name" value="ACETATE KINASE-RELATED"/>
    <property type="match status" value="1"/>
</dbReference>
<feature type="site" description="Transition state stabilizer" evidence="6">
    <location>
        <position position="240"/>
    </location>
</feature>
<keyword evidence="4 6" id="KW-0418">Kinase</keyword>
<dbReference type="PROSITE" id="PS01076">
    <property type="entry name" value="ACETATE_KINASE_2"/>
    <property type="match status" value="1"/>
</dbReference>
<accession>A0A511YZY1</accession>
<dbReference type="Proteomes" id="UP000321484">
    <property type="component" value="Unassembled WGS sequence"/>
</dbReference>
<dbReference type="GO" id="GO:0000287">
    <property type="term" value="F:magnesium ion binding"/>
    <property type="evidence" value="ECO:0007669"/>
    <property type="project" value="UniProtKB-UniRule"/>
</dbReference>
<comment type="pathway">
    <text evidence="6">Metabolic intermediate biosynthesis; acetyl-CoA biosynthesis; acetyl-CoA from acetate: step 1/2.</text>
</comment>
<dbReference type="OrthoDB" id="9802453at2"/>
<dbReference type="Gene3D" id="3.30.420.40">
    <property type="match status" value="2"/>
</dbReference>
<comment type="catalytic activity">
    <reaction evidence="6">
        <text>acetate + ATP = acetyl phosphate + ADP</text>
        <dbReference type="Rhea" id="RHEA:11352"/>
        <dbReference type="ChEBI" id="CHEBI:22191"/>
        <dbReference type="ChEBI" id="CHEBI:30089"/>
        <dbReference type="ChEBI" id="CHEBI:30616"/>
        <dbReference type="ChEBI" id="CHEBI:456216"/>
        <dbReference type="EC" id="2.7.2.1"/>
    </reaction>
</comment>
<feature type="binding site" evidence="6">
    <location>
        <position position="16"/>
    </location>
    <ligand>
        <name>ATP</name>
        <dbReference type="ChEBI" id="CHEBI:30616"/>
    </ligand>
</feature>
<dbReference type="InterPro" id="IPR004372">
    <property type="entry name" value="Ac/propionate_kinase"/>
</dbReference>
<dbReference type="InterPro" id="IPR023865">
    <property type="entry name" value="Aliphatic_acid_kinase_CS"/>
</dbReference>
<dbReference type="GO" id="GO:0005524">
    <property type="term" value="F:ATP binding"/>
    <property type="evidence" value="ECO:0007669"/>
    <property type="project" value="UniProtKB-KW"/>
</dbReference>
<evidence type="ECO:0000313" key="8">
    <source>
        <dbReference type="EMBL" id="GEN80770.1"/>
    </source>
</evidence>
<dbReference type="HAMAP" id="MF_00020">
    <property type="entry name" value="Acetate_kinase"/>
    <property type="match status" value="1"/>
</dbReference>
<evidence type="ECO:0000256" key="2">
    <source>
        <dbReference type="ARBA" id="ARBA00022679"/>
    </source>
</evidence>
<dbReference type="Pfam" id="PF00871">
    <property type="entry name" value="Acetate_kinase"/>
    <property type="match status" value="1"/>
</dbReference>
<dbReference type="GO" id="GO:0005737">
    <property type="term" value="C:cytoplasm"/>
    <property type="evidence" value="ECO:0007669"/>
    <property type="project" value="UniProtKB-SubCell"/>
</dbReference>
<dbReference type="NCBIfam" id="TIGR00016">
    <property type="entry name" value="ackA"/>
    <property type="match status" value="1"/>
</dbReference>
<comment type="cofactor">
    <cofactor evidence="6">
        <name>Mg(2+)</name>
        <dbReference type="ChEBI" id="CHEBI:18420"/>
    </cofactor>
    <cofactor evidence="6">
        <name>Mn(2+)</name>
        <dbReference type="ChEBI" id="CHEBI:29035"/>
    </cofactor>
    <text evidence="6">Mg(2+). Can also accept Mn(2+).</text>
</comment>
<gene>
    <name evidence="6 8" type="primary">ackA</name>
    <name evidence="8" type="ORF">AFE02nite_25040</name>
</gene>
<comment type="caution">
    <text evidence="8">The sequence shown here is derived from an EMBL/GenBank/DDBJ whole genome shotgun (WGS) entry which is preliminary data.</text>
</comment>
<keyword evidence="2 6" id="KW-0808">Transferase</keyword>
<evidence type="ECO:0000256" key="7">
    <source>
        <dbReference type="RuleBase" id="RU003835"/>
    </source>
</evidence>
<feature type="active site" description="Proton donor/acceptor" evidence="6">
    <location>
        <position position="147"/>
    </location>
</feature>
<reference evidence="8 9" key="1">
    <citation type="submission" date="2019-07" db="EMBL/GenBank/DDBJ databases">
        <title>Whole genome shotgun sequence of Actinotalea fermentans NBRC 105374.</title>
        <authorList>
            <person name="Hosoyama A."/>
            <person name="Uohara A."/>
            <person name="Ohji S."/>
            <person name="Ichikawa N."/>
        </authorList>
    </citation>
    <scope>NUCLEOTIDE SEQUENCE [LARGE SCALE GENOMIC DNA]</scope>
    <source>
        <strain evidence="8 9">NBRC 105374</strain>
    </source>
</reference>
<feature type="binding site" evidence="6">
    <location>
        <begin position="281"/>
        <end position="283"/>
    </location>
    <ligand>
        <name>ATP</name>
        <dbReference type="ChEBI" id="CHEBI:30616"/>
    </ligand>
</feature>
<comment type="subunit">
    <text evidence="6">Homodimer.</text>
</comment>
<keyword evidence="6" id="KW-0963">Cytoplasm</keyword>
<evidence type="ECO:0000313" key="9">
    <source>
        <dbReference type="Proteomes" id="UP000321484"/>
    </source>
</evidence>
<dbReference type="GO" id="GO:0006085">
    <property type="term" value="P:acetyl-CoA biosynthetic process"/>
    <property type="evidence" value="ECO:0007669"/>
    <property type="project" value="UniProtKB-UniRule"/>
</dbReference>
<keyword evidence="6" id="KW-0460">Magnesium</keyword>
<proteinExistence type="inferred from homology"/>
<keyword evidence="3 6" id="KW-0547">Nucleotide-binding</keyword>
<dbReference type="InterPro" id="IPR043129">
    <property type="entry name" value="ATPase_NBD"/>
</dbReference>
<dbReference type="PROSITE" id="PS01075">
    <property type="entry name" value="ACETATE_KINASE_1"/>
    <property type="match status" value="1"/>
</dbReference>
<feature type="binding site" evidence="6">
    <location>
        <begin position="207"/>
        <end position="211"/>
    </location>
    <ligand>
        <name>ATP</name>
        <dbReference type="ChEBI" id="CHEBI:30616"/>
    </ligand>
</feature>
<feature type="binding site" evidence="6">
    <location>
        <position position="383"/>
    </location>
    <ligand>
        <name>Mg(2+)</name>
        <dbReference type="ChEBI" id="CHEBI:18420"/>
    </ligand>
</feature>
<dbReference type="GO" id="GO:0006083">
    <property type="term" value="P:acetate metabolic process"/>
    <property type="evidence" value="ECO:0007669"/>
    <property type="project" value="TreeGrafter"/>
</dbReference>
<name>A0A511YZY1_9CELL</name>
<evidence type="ECO:0000256" key="3">
    <source>
        <dbReference type="ARBA" id="ARBA00022741"/>
    </source>
</evidence>
<feature type="site" description="Transition state stabilizer" evidence="6">
    <location>
        <position position="179"/>
    </location>
</feature>
<comment type="subcellular location">
    <subcellularLocation>
        <location evidence="6">Cytoplasm</location>
    </subcellularLocation>
</comment>
<dbReference type="GO" id="GO:0008776">
    <property type="term" value="F:acetate kinase activity"/>
    <property type="evidence" value="ECO:0007669"/>
    <property type="project" value="UniProtKB-UniRule"/>
</dbReference>
<dbReference type="PRINTS" id="PR00471">
    <property type="entry name" value="ACETATEKNASE"/>
</dbReference>
<feature type="binding site" evidence="6">
    <location>
        <position position="90"/>
    </location>
    <ligand>
        <name>substrate</name>
    </ligand>
</feature>
<evidence type="ECO:0000256" key="6">
    <source>
        <dbReference type="HAMAP-Rule" id="MF_00020"/>
    </source>
</evidence>
<protein>
    <recommendedName>
        <fullName evidence="6">Acetate kinase</fullName>
        <ecNumber evidence="6">2.7.2.1</ecNumber>
    </recommendedName>
    <alternativeName>
        <fullName evidence="6">Acetokinase</fullName>
    </alternativeName>
</protein>
<evidence type="ECO:0000256" key="1">
    <source>
        <dbReference type="ARBA" id="ARBA00008748"/>
    </source>
</evidence>
<keyword evidence="9" id="KW-1185">Reference proteome</keyword>
<dbReference type="AlphaFoldDB" id="A0A511YZY1"/>
<dbReference type="CDD" id="cd24010">
    <property type="entry name" value="ASKHA_NBD_AcK_PK"/>
    <property type="match status" value="1"/>
</dbReference>
<dbReference type="UniPathway" id="UPA00340">
    <property type="reaction ID" value="UER00458"/>
</dbReference>
<comment type="function">
    <text evidence="6">Catalyzes the formation of acetyl phosphate from acetate and ATP. Can also catalyze the reverse reaction.</text>
</comment>
<dbReference type="PIRSF" id="PIRSF000722">
    <property type="entry name" value="Acetate_prop_kin"/>
    <property type="match status" value="1"/>
</dbReference>
<keyword evidence="6" id="KW-0479">Metal-binding</keyword>
<organism evidence="8 9">
    <name type="scientific">Actinotalea fermentans</name>
    <dbReference type="NCBI Taxonomy" id="43671"/>
    <lineage>
        <taxon>Bacteria</taxon>
        <taxon>Bacillati</taxon>
        <taxon>Actinomycetota</taxon>
        <taxon>Actinomycetes</taxon>
        <taxon>Micrococcales</taxon>
        <taxon>Cellulomonadaceae</taxon>
        <taxon>Actinotalea</taxon>
    </lineage>
</organism>
<sequence>MSEQVLVVNSGSSSIKYQLIDMASEQALATGIVERIGLEVGRAKHEGLDGETVLERHVADHEEGMAIVLSLFAEHGPQIDESRLVAVGHRIVQGGSVFAGPALVDETVQQQIADLSPLAPLHNPAHVAGLTAARHAFPNTPHVAVFDTSFHQTMPPAAYTYAIDRDLADRYAIRRYGAHGTSHKFVSRHTAELLGKDPAEVNVIVLHLGNGASASAVQGGRCIDTSMGLTPLAGLVMGSRSGDIDPAVLFHLSREAGMTTDDLDNLLNRRSGMLGLSGHTDMRDVHDAVAAGDERARTALEVYYHRLRTYVGAYYAHLGHVDAIAFTAGIGENDDIVRENSMAGLEHLGIVLDLERNAGRKKTDTLISTDDSPVKVFVVPTNEELEIARESVALVTASQD</sequence>